<accession>A0A7S4QB95</accession>
<sequence length="389" mass="42119">MGAGGSGATGSAIGSGLAHIWAAASCGRRRQLEAASSAAAARPTDGTRVDNLAEAESSAAGARPAKGAQADDCAEDPAAPEDVPGEAQLKELAEPDLEVHHQDPPAPEDVPGEAQLKELAEPDLEVHHQDQDPPAPEDVPGEAQLKELAEPDLEVHRQDQDLPTEPPPRQWAPGSLVERLLDDVSDIWVGAVVLAAHQGDIYDVEYPDDGSVERAVEGHELRRRNYRMDLPSEVWVYVAHCFYEKLDICAFEALARMPQAAAQRESKLLWCTAYHERFSRCGPRCTFVRGSGAVASAKAIAGCVEAADLGLTPVDRMPWKARFAEQERFNTPSWREEAPADAVTPGDAAYGVSGKKVRHSHLDGRLRYGANALSGWYYDPRLGRMVREC</sequence>
<evidence type="ECO:0000256" key="1">
    <source>
        <dbReference type="SAM" id="MobiDB-lite"/>
    </source>
</evidence>
<dbReference type="AlphaFoldDB" id="A0A7S4QB95"/>
<feature type="region of interest" description="Disordered" evidence="1">
    <location>
        <begin position="154"/>
        <end position="173"/>
    </location>
</feature>
<reference evidence="2" key="1">
    <citation type="submission" date="2021-01" db="EMBL/GenBank/DDBJ databases">
        <authorList>
            <person name="Corre E."/>
            <person name="Pelletier E."/>
            <person name="Niang G."/>
            <person name="Scheremetjew M."/>
            <person name="Finn R."/>
            <person name="Kale V."/>
            <person name="Holt S."/>
            <person name="Cochrane G."/>
            <person name="Meng A."/>
            <person name="Brown T."/>
            <person name="Cohen L."/>
        </authorList>
    </citation>
    <scope>NUCLEOTIDE SEQUENCE</scope>
    <source>
        <strain evidence="2">CCMP3105</strain>
    </source>
</reference>
<dbReference type="EMBL" id="HBNR01026073">
    <property type="protein sequence ID" value="CAE4578208.1"/>
    <property type="molecule type" value="Transcribed_RNA"/>
</dbReference>
<feature type="compositionally biased region" description="Basic and acidic residues" evidence="1">
    <location>
        <begin position="88"/>
        <end position="103"/>
    </location>
</feature>
<proteinExistence type="predicted"/>
<name>A0A7S4QB95_9DINO</name>
<feature type="compositionally biased region" description="Low complexity" evidence="1">
    <location>
        <begin position="59"/>
        <end position="71"/>
    </location>
</feature>
<evidence type="ECO:0000313" key="2">
    <source>
        <dbReference type="EMBL" id="CAE4578208.1"/>
    </source>
</evidence>
<gene>
    <name evidence="2" type="ORF">AMON00008_LOCUS17585</name>
</gene>
<feature type="region of interest" description="Disordered" evidence="1">
    <location>
        <begin position="28"/>
        <end position="111"/>
    </location>
</feature>
<organism evidence="2">
    <name type="scientific">Alexandrium monilatum</name>
    <dbReference type="NCBI Taxonomy" id="311494"/>
    <lineage>
        <taxon>Eukaryota</taxon>
        <taxon>Sar</taxon>
        <taxon>Alveolata</taxon>
        <taxon>Dinophyceae</taxon>
        <taxon>Gonyaulacales</taxon>
        <taxon>Pyrocystaceae</taxon>
        <taxon>Alexandrium</taxon>
    </lineage>
</organism>
<protein>
    <submittedName>
        <fullName evidence="2">Uncharacterized protein</fullName>
    </submittedName>
</protein>